<name>A0A1Y4QNG6_9FIRM</name>
<comment type="similarity">
    <text evidence="1">Belongs to the glycosyl hydrolase 20 family.</text>
</comment>
<dbReference type="InterPro" id="IPR015883">
    <property type="entry name" value="Glyco_hydro_20_cat"/>
</dbReference>
<dbReference type="GO" id="GO:0005975">
    <property type="term" value="P:carbohydrate metabolic process"/>
    <property type="evidence" value="ECO:0007669"/>
    <property type="project" value="InterPro"/>
</dbReference>
<dbReference type="Gene3D" id="2.60.120.260">
    <property type="entry name" value="Galactose-binding domain-like"/>
    <property type="match status" value="3"/>
</dbReference>
<dbReference type="InterPro" id="IPR025705">
    <property type="entry name" value="Beta_hexosaminidase_sua/sub"/>
</dbReference>
<dbReference type="SUPFAM" id="SSF51445">
    <property type="entry name" value="(Trans)glycosidases"/>
    <property type="match status" value="1"/>
</dbReference>
<dbReference type="Gene3D" id="1.20.1270.90">
    <property type="entry name" value="AF1782-like"/>
    <property type="match status" value="2"/>
</dbReference>
<dbReference type="PANTHER" id="PTHR43678:SF1">
    <property type="entry name" value="BETA-N-ACETYLHEXOSAMINIDASE"/>
    <property type="match status" value="1"/>
</dbReference>
<dbReference type="SUPFAM" id="SSF49785">
    <property type="entry name" value="Galactose-binding domain-like"/>
    <property type="match status" value="3"/>
</dbReference>
<organism evidence="7 8">
    <name type="scientific">Thomasclavelia spiroformis</name>
    <dbReference type="NCBI Taxonomy" id="29348"/>
    <lineage>
        <taxon>Bacteria</taxon>
        <taxon>Bacillati</taxon>
        <taxon>Bacillota</taxon>
        <taxon>Erysipelotrichia</taxon>
        <taxon>Erysipelotrichales</taxon>
        <taxon>Coprobacillaceae</taxon>
        <taxon>Thomasclavelia</taxon>
    </lineage>
</organism>
<keyword evidence="2" id="KW-0378">Hydrolase</keyword>
<dbReference type="Gene3D" id="1.20.1270.70">
    <property type="entry name" value="Designed single chain three-helix bundle"/>
    <property type="match status" value="1"/>
</dbReference>
<evidence type="ECO:0000313" key="8">
    <source>
        <dbReference type="Proteomes" id="UP000196258"/>
    </source>
</evidence>
<dbReference type="PANTHER" id="PTHR43678">
    <property type="entry name" value="PUTATIVE (AFU_ORTHOLOGUE AFUA_2G00640)-RELATED"/>
    <property type="match status" value="1"/>
</dbReference>
<dbReference type="InterPro" id="IPR008979">
    <property type="entry name" value="Galactose-bd-like_sf"/>
</dbReference>
<gene>
    <name evidence="7" type="ORF">B5E91_01355</name>
</gene>
<dbReference type="Pfam" id="PF00728">
    <property type="entry name" value="Glyco_hydro_20"/>
    <property type="match status" value="1"/>
</dbReference>
<dbReference type="InterPro" id="IPR052764">
    <property type="entry name" value="GH20_Enzymes"/>
</dbReference>
<evidence type="ECO:0000256" key="5">
    <source>
        <dbReference type="SAM" id="MobiDB-lite"/>
    </source>
</evidence>
<dbReference type="SUPFAM" id="SSF55545">
    <property type="entry name" value="beta-N-acetylhexosaminidase-like domain"/>
    <property type="match status" value="1"/>
</dbReference>
<dbReference type="RefSeq" id="WP_087254111.1">
    <property type="nucleotide sequence ID" value="NZ_NFLB01000001.1"/>
</dbReference>
<dbReference type="SUPFAM" id="SSF49899">
    <property type="entry name" value="Concanavalin A-like lectins/glucanases"/>
    <property type="match status" value="1"/>
</dbReference>
<protein>
    <recommendedName>
        <fullName evidence="6">F5/8 type C domain-containing protein</fullName>
    </recommendedName>
</protein>
<evidence type="ECO:0000256" key="2">
    <source>
        <dbReference type="ARBA" id="ARBA00022801"/>
    </source>
</evidence>
<feature type="domain" description="F5/8 type C" evidence="6">
    <location>
        <begin position="1162"/>
        <end position="1318"/>
    </location>
</feature>
<proteinExistence type="inferred from homology"/>
<feature type="active site" description="Proton donor" evidence="4">
    <location>
        <position position="778"/>
    </location>
</feature>
<dbReference type="EMBL" id="NFLB01000001">
    <property type="protein sequence ID" value="OUQ06600.1"/>
    <property type="molecule type" value="Genomic_DNA"/>
</dbReference>
<evidence type="ECO:0000256" key="4">
    <source>
        <dbReference type="PIRSR" id="PIRSR625705-1"/>
    </source>
</evidence>
<dbReference type="InterPro" id="IPR015882">
    <property type="entry name" value="HEX_bac_N"/>
</dbReference>
<keyword evidence="3" id="KW-0326">Glycosidase</keyword>
<dbReference type="GO" id="GO:0004563">
    <property type="term" value="F:beta-N-acetylhexosaminidase activity"/>
    <property type="evidence" value="ECO:0007669"/>
    <property type="project" value="InterPro"/>
</dbReference>
<dbReference type="InterPro" id="IPR017853">
    <property type="entry name" value="GH"/>
</dbReference>
<feature type="domain" description="F5/8 type C" evidence="6">
    <location>
        <begin position="205"/>
        <end position="354"/>
    </location>
</feature>
<dbReference type="PROSITE" id="PS50022">
    <property type="entry name" value="FA58C_3"/>
    <property type="match status" value="3"/>
</dbReference>
<dbReference type="Pfam" id="PF00754">
    <property type="entry name" value="F5_F8_type_C"/>
    <property type="match status" value="3"/>
</dbReference>
<dbReference type="Pfam" id="PF07554">
    <property type="entry name" value="FIVAR"/>
    <property type="match status" value="3"/>
</dbReference>
<dbReference type="Gene3D" id="3.30.379.10">
    <property type="entry name" value="Chitobiase/beta-hexosaminidase domain 2-like"/>
    <property type="match status" value="1"/>
</dbReference>
<comment type="caution">
    <text evidence="7">The sequence shown here is derived from an EMBL/GenBank/DDBJ whole genome shotgun (WGS) entry which is preliminary data.</text>
</comment>
<accession>A0A1Y4QNG6</accession>
<evidence type="ECO:0000256" key="3">
    <source>
        <dbReference type="ARBA" id="ARBA00023295"/>
    </source>
</evidence>
<dbReference type="InterPro" id="IPR000421">
    <property type="entry name" value="FA58C"/>
</dbReference>
<dbReference type="InterPro" id="IPR013320">
    <property type="entry name" value="ConA-like_dom_sf"/>
</dbReference>
<dbReference type="Pfam" id="PF02838">
    <property type="entry name" value="Glyco_hydro_20b"/>
    <property type="match status" value="1"/>
</dbReference>
<dbReference type="Proteomes" id="UP000196258">
    <property type="component" value="Unassembled WGS sequence"/>
</dbReference>
<evidence type="ECO:0000256" key="1">
    <source>
        <dbReference type="ARBA" id="ARBA00006285"/>
    </source>
</evidence>
<dbReference type="InterPro" id="IPR029018">
    <property type="entry name" value="Hex-like_dom2"/>
</dbReference>
<dbReference type="PRINTS" id="PR00738">
    <property type="entry name" value="GLHYDRLASE20"/>
</dbReference>
<evidence type="ECO:0000259" key="6">
    <source>
        <dbReference type="PROSITE" id="PS50022"/>
    </source>
</evidence>
<feature type="domain" description="F5/8 type C" evidence="6">
    <location>
        <begin position="44"/>
        <end position="204"/>
    </location>
</feature>
<reference evidence="8" key="1">
    <citation type="submission" date="2017-04" db="EMBL/GenBank/DDBJ databases">
        <title>Function of individual gut microbiota members based on whole genome sequencing of pure cultures obtained from chicken caecum.</title>
        <authorList>
            <person name="Medvecky M."/>
            <person name="Cejkova D."/>
            <person name="Polansky O."/>
            <person name="Karasova D."/>
            <person name="Kubasova T."/>
            <person name="Cizek A."/>
            <person name="Rychlik I."/>
        </authorList>
    </citation>
    <scope>NUCLEOTIDE SEQUENCE [LARGE SCALE GENOMIC DNA]</scope>
    <source>
        <strain evidence="8">An149</strain>
    </source>
</reference>
<sequence>MKDVKIKVANALLVGGMVLSTVSPQLLGVQARNDAAALLDTEPGTTDLVNLAKGKTATASEEESGTEFKATKAVDGIVNRDAENKADQSRWGTSQLNGTEEAWLKVDLGETKTFQSFVIAWERQNITEYQIQTSNTGDGDWETVYTKDGNGEISDVVETIHLDEAVTAQYVRLLITGYNGKYVDGNPDADWKSVSVYEFQVYENDIPDDLLPDENYNREGKATASNSESGTSFTPDKAIDGNTKDKASRWATDTNSSNLARTLTIELPVSQRVRSFKIFWERANIEQYTISVSNDGTSYEDVYTSSEAVSETEEVITLDKAVWAKYVKLNVTKYNGGNNNWPNVSLYEFEAYANVPKVESPDIEPDDTAKEAAAKLKTAPTFNEDQTALVLPEVPEGFKVEFLADLEQIVAKDGKIYQPLTDTAIKGIYKITKGEETAESTTEFALTIPGIHETAGENTKPTVIPELAEWHGESGDFKVKASTRLVIDASAKDIATKAAQAFQADYKEASGKELEIVTDETAKPGDIFFTKDTTNNLGKEGYIMDIDDIVTIKAEQSTGAYWSTRSMLQILKLEDDTMPKGLTRDYPKYSIRSFSLDVARKPVSMETLNSIAKEMAYYKMNDFQVHLNDNLIFYEDYGSVETAMEKAYTGFRLESDIKKGQVIEGDSKGVANAADLTSTDLSYSKKEFREFILDSREMGVNIVPEFDAPGHSGAFMDVRPDLHLKKTVEGNAARAGEQFDLSDEHYADSSNFVKKLWDEYLTEDMFDSSMVVHVGTDEYYGDAEAFRKFSDDIIEHVQETNPTVRMWGSLSHKNGSTPVRSKNVQMNCWYNPYAQPKDMYEQGYQLINTVDGDLYMVPAAGYYGDYLNTQRLFNNWQVNSIGGVEISAASEQMLGSTFAIWNDSIDTRANGISEVDIYDRFIQAVPTLASKNWGDAKETTYAELTETVEQLGDAPGHNPYHKASAKDGKYMEYKFEANDTKGDASENNRDLLTDVNAKFEKGALTLSGDESYVTTPIEKLATGNTLEFDITLNQEAKPGEILFEADAPGNERYVHDIRILDDGTLGYKRELYDFSFGYKLPVGQKVHLAISTDGIRTYLFVNGEKYNAVGKYVDETGEVKQENIKPGLSLGNNNGGYGVGTLLLPIQRIGSTSNAIDATIDNVVVSEGVQKDTTILDGKTFTVTTNNEQSDMGTEGPISYAFDGNLSTIWHTSYSPYKNLPAEVIVDMNKTYDINKLTYLPRSSGTNGNITKYSLYYQVENSDEWVPIIEEGTWDGNGEEKIIKFDQVTARKLKFIALDGVTNNPGKPFAAAAEFYVHQVVSDQPDVEADKELLSIAIAAAKEITQEHLDTVIPVVAKEFKEALANAEAVYADDKATQEEVNNVFDRLANAMHMLDFIKGDKASLKTFIDKVSGLESSKYTEATWTPFNDALTAATNVYKDENAMQEEINTVYTELVKAFVNLRLIPNKDLLEELINQANGLNVANYTKASFDGLTKALNEAKAVFDDPNATQEQVNSAKDVLAKAMAGLQTVTTDNTVSTPVSNGDTTVSVKTGDDALVGTLAGLALLSIAGAKVLRKKED</sequence>
<feature type="region of interest" description="Disordered" evidence="5">
    <location>
        <begin position="208"/>
        <end position="251"/>
    </location>
</feature>
<dbReference type="CDD" id="cd06564">
    <property type="entry name" value="GH20_DspB_LnbB-like"/>
    <property type="match status" value="1"/>
</dbReference>
<feature type="compositionally biased region" description="Basic and acidic residues" evidence="5">
    <location>
        <begin position="237"/>
        <end position="248"/>
    </location>
</feature>
<dbReference type="Gene3D" id="3.20.20.80">
    <property type="entry name" value="Glycosidases"/>
    <property type="match status" value="1"/>
</dbReference>
<feature type="compositionally biased region" description="Polar residues" evidence="5">
    <location>
        <begin position="223"/>
        <end position="234"/>
    </location>
</feature>
<evidence type="ECO:0000313" key="7">
    <source>
        <dbReference type="EMBL" id="OUQ06600.1"/>
    </source>
</evidence>